<dbReference type="Pfam" id="PF23463">
    <property type="entry name" value="WWE_2"/>
    <property type="match status" value="1"/>
</dbReference>
<dbReference type="PANTHER" id="PTHR23509">
    <property type="entry name" value="PA-PL1 PHOSPHOLIPASE FAMILY"/>
    <property type="match status" value="1"/>
</dbReference>
<dbReference type="SMART" id="SM01127">
    <property type="entry name" value="DDHD"/>
    <property type="match status" value="1"/>
</dbReference>
<feature type="compositionally biased region" description="Basic and acidic residues" evidence="1">
    <location>
        <begin position="912"/>
        <end position="923"/>
    </location>
</feature>
<feature type="region of interest" description="Disordered" evidence="1">
    <location>
        <begin position="196"/>
        <end position="218"/>
    </location>
</feature>
<dbReference type="InterPro" id="IPR004177">
    <property type="entry name" value="DDHD_dom"/>
</dbReference>
<organism evidence="3 4">
    <name type="scientific">Podospora pseudopauciseta</name>
    <dbReference type="NCBI Taxonomy" id="2093780"/>
    <lineage>
        <taxon>Eukaryota</taxon>
        <taxon>Fungi</taxon>
        <taxon>Dikarya</taxon>
        <taxon>Ascomycota</taxon>
        <taxon>Pezizomycotina</taxon>
        <taxon>Sordariomycetes</taxon>
        <taxon>Sordariomycetidae</taxon>
        <taxon>Sordariales</taxon>
        <taxon>Podosporaceae</taxon>
        <taxon>Podospora</taxon>
    </lineage>
</organism>
<sequence>MPHRLIRPRRAVGRSLQRYPFFSNRRYIWKTASGFPEPNPGSPRHPGAMASTPAPNTAVEKKVEKSYLASAVDSINPWAGPRSATPTPKDPQPALAPSTTVDHTLNPFYGQSFKRYPPDCPPPNIQWFHAVDVPKRKPKFMITKAASDAKPAQPKKYVAFDPRDSRAVEAAYQARLQELEEERNAFTGNALARIGTKRPRAVSGEGEKDTDSSGSKTRVPVNEDFLFDVDIEERELAPIYWEGPVYEVRRGSWFYQEGSTLRPCEENLAAQLEEGYLKVKPWQYPKAPSNPSTKGLTPKGSSENLKIVDESQAKTSAKTAASVPQHQPQTYRLFGSYMNSVATYQDSNTAWLSSDGMLSWVTSTMYERFAGGGYMSGVKLVRGYTEAKKVKEKDEKRPVTPAGSKSTSNEKGDETPKALKRRSAPPTSVRPSLDEGADMEPDNPRNSLSRQLSNLMERAEDPEAEAEAIRVREEKEMMGDYNTNAGENQGRDIEHLVLVTHGIGQLLSRRMDSINFVHDVNILRKNLKNVYSVSADLRALNSEIGESGPGNCRVQVLPVVWRHRLDFPKRKPRRGEHDLAEAFDEEDEYPSLEDITIEGLAFARSLISDLALDVLLYQSAYREQIADIVVKESNHIYRTFKERNPEFKGKVHIVGHSLGSAIMFDILCRQKKRAPAASLPRNPLRIWPAASSEDRFEPKESRDLAFDFDVADFYCLGSPIGLFQMLKGRTISARNLPNAVPSESPLNPDYMEDPFLSAPAYSYASDQHLSPITGHPFSVSSPKVSQMFNIFHPSDPIAYRLEPLISQVMSTLKPQALPYTKKTIFGSVAPQGLTGLGAKVGQSVTGLWSSFSAGIASSLLNRSLGLTQEDVNNINASHHRERELSLSPVGSPGSGAWKEKQLGAAEGGGNSKMEDHVEKSEKTAERQMAIAAVTGGGKDGGALIDEELETLFSRFQKSRVERADGGGGEKGDGNGGDVLTKERWLEEERKAQRMRREEGKIRGLNRNGRVDYCIQESVLDFNPMNTIASHMSYWADEDVAHFVLSQLLQGERVRTPRV</sequence>
<name>A0ABR0HBS2_9PEZI</name>
<evidence type="ECO:0000256" key="1">
    <source>
        <dbReference type="SAM" id="MobiDB-lite"/>
    </source>
</evidence>
<protein>
    <recommendedName>
        <fullName evidence="2">DDHD domain-containing protein</fullName>
    </recommendedName>
</protein>
<dbReference type="Proteomes" id="UP001326199">
    <property type="component" value="Unassembled WGS sequence"/>
</dbReference>
<feature type="region of interest" description="Disordered" evidence="1">
    <location>
        <begin position="877"/>
        <end position="899"/>
    </location>
</feature>
<dbReference type="SUPFAM" id="SSF53474">
    <property type="entry name" value="alpha/beta-Hydrolases"/>
    <property type="match status" value="1"/>
</dbReference>
<feature type="region of interest" description="Disordered" evidence="1">
    <location>
        <begin position="387"/>
        <end position="448"/>
    </location>
</feature>
<reference evidence="3 4" key="1">
    <citation type="journal article" date="2023" name="bioRxiv">
        <title>High-quality genome assemblies of four members of thePodospora anserinaspecies complex.</title>
        <authorList>
            <person name="Ament-Velasquez S.L."/>
            <person name="Vogan A.A."/>
            <person name="Wallerman O."/>
            <person name="Hartmann F."/>
            <person name="Gautier V."/>
            <person name="Silar P."/>
            <person name="Giraud T."/>
            <person name="Johannesson H."/>
        </authorList>
    </citation>
    <scope>NUCLEOTIDE SEQUENCE [LARGE SCALE GENOMIC DNA]</scope>
    <source>
        <strain evidence="3 4">CBS 411.78</strain>
    </source>
</reference>
<proteinExistence type="predicted"/>
<dbReference type="Pfam" id="PF02862">
    <property type="entry name" value="DDHD"/>
    <property type="match status" value="1"/>
</dbReference>
<dbReference type="InterPro" id="IPR055555">
    <property type="entry name" value="PA-PLA1_DUF7131"/>
</dbReference>
<comment type="caution">
    <text evidence="3">The sequence shown here is derived from an EMBL/GenBank/DDBJ whole genome shotgun (WGS) entry which is preliminary data.</text>
</comment>
<evidence type="ECO:0000259" key="2">
    <source>
        <dbReference type="PROSITE" id="PS51043"/>
    </source>
</evidence>
<dbReference type="RefSeq" id="XP_062765491.1">
    <property type="nucleotide sequence ID" value="XM_062911861.1"/>
</dbReference>
<feature type="domain" description="DDHD" evidence="2">
    <location>
        <begin position="706"/>
        <end position="1049"/>
    </location>
</feature>
<evidence type="ECO:0000313" key="3">
    <source>
        <dbReference type="EMBL" id="KAK4665525.1"/>
    </source>
</evidence>
<feature type="region of interest" description="Disordered" evidence="1">
    <location>
        <begin position="960"/>
        <end position="982"/>
    </location>
</feature>
<feature type="region of interest" description="Disordered" evidence="1">
    <location>
        <begin position="77"/>
        <end position="102"/>
    </location>
</feature>
<evidence type="ECO:0000313" key="4">
    <source>
        <dbReference type="Proteomes" id="UP001326199"/>
    </source>
</evidence>
<dbReference type="InterPro" id="IPR057826">
    <property type="entry name" value="WWE_C20G8.02"/>
</dbReference>
<dbReference type="InterPro" id="IPR058055">
    <property type="entry name" value="PA-PLA1"/>
</dbReference>
<dbReference type="EMBL" id="JAFFHB010000005">
    <property type="protein sequence ID" value="KAK4665525.1"/>
    <property type="molecule type" value="Genomic_DNA"/>
</dbReference>
<feature type="compositionally biased region" description="Low complexity" evidence="1">
    <location>
        <begin position="885"/>
        <end position="895"/>
    </location>
</feature>
<accession>A0ABR0HBS2</accession>
<feature type="region of interest" description="Disordered" evidence="1">
    <location>
        <begin position="34"/>
        <end position="60"/>
    </location>
</feature>
<feature type="compositionally biased region" description="Basic and acidic residues" evidence="1">
    <location>
        <begin position="387"/>
        <end position="398"/>
    </location>
</feature>
<dbReference type="InterPro" id="IPR029058">
    <property type="entry name" value="AB_hydrolase_fold"/>
</dbReference>
<dbReference type="PROSITE" id="PS51043">
    <property type="entry name" value="DDHD"/>
    <property type="match status" value="1"/>
</dbReference>
<feature type="compositionally biased region" description="Basic and acidic residues" evidence="1">
    <location>
        <begin position="960"/>
        <end position="972"/>
    </location>
</feature>
<dbReference type="Pfam" id="PF23465">
    <property type="entry name" value="DUF7131"/>
    <property type="match status" value="1"/>
</dbReference>
<dbReference type="GeneID" id="87932204"/>
<keyword evidence="4" id="KW-1185">Reference proteome</keyword>
<dbReference type="PANTHER" id="PTHR23509:SF10">
    <property type="entry name" value="LD21067P"/>
    <property type="match status" value="1"/>
</dbReference>
<feature type="compositionally biased region" description="Basic and acidic residues" evidence="1">
    <location>
        <begin position="408"/>
        <end position="417"/>
    </location>
</feature>
<feature type="region of interest" description="Disordered" evidence="1">
    <location>
        <begin position="904"/>
        <end position="923"/>
    </location>
</feature>
<gene>
    <name evidence="3" type="ORF">QC763_402320</name>
</gene>